<dbReference type="InterPro" id="IPR001254">
    <property type="entry name" value="Trypsin_dom"/>
</dbReference>
<keyword evidence="3" id="KW-0720">Serine protease</keyword>
<protein>
    <recommendedName>
        <fullName evidence="4">Peptidase S1 domain-containing protein</fullName>
    </recommendedName>
</protein>
<dbReference type="PROSITE" id="PS50240">
    <property type="entry name" value="TRYPSIN_DOM"/>
    <property type="match status" value="1"/>
</dbReference>
<evidence type="ECO:0000259" key="4">
    <source>
        <dbReference type="PROSITE" id="PS50240"/>
    </source>
</evidence>
<feature type="domain" description="Peptidase S1" evidence="4">
    <location>
        <begin position="1"/>
        <end position="104"/>
    </location>
</feature>
<dbReference type="AlphaFoldDB" id="A0A7R9BSL7"/>
<dbReference type="GO" id="GO:0006508">
    <property type="term" value="P:proteolysis"/>
    <property type="evidence" value="ECO:0007669"/>
    <property type="project" value="UniProtKB-KW"/>
</dbReference>
<dbReference type="SUPFAM" id="SSF50494">
    <property type="entry name" value="Trypsin-like serine proteases"/>
    <property type="match status" value="1"/>
</dbReference>
<dbReference type="InterPro" id="IPR009003">
    <property type="entry name" value="Peptidase_S1_PA"/>
</dbReference>
<dbReference type="Proteomes" id="UP000678499">
    <property type="component" value="Unassembled WGS sequence"/>
</dbReference>
<dbReference type="EMBL" id="OA883810">
    <property type="protein sequence ID" value="CAD7279756.1"/>
    <property type="molecule type" value="Genomic_DNA"/>
</dbReference>
<keyword evidence="6" id="KW-1185">Reference proteome</keyword>
<accession>A0A7R9BSL7</accession>
<dbReference type="Gene3D" id="2.40.10.10">
    <property type="entry name" value="Trypsin-like serine proteases"/>
    <property type="match status" value="1"/>
</dbReference>
<organism evidence="5">
    <name type="scientific">Notodromas monacha</name>
    <dbReference type="NCBI Taxonomy" id="399045"/>
    <lineage>
        <taxon>Eukaryota</taxon>
        <taxon>Metazoa</taxon>
        <taxon>Ecdysozoa</taxon>
        <taxon>Arthropoda</taxon>
        <taxon>Crustacea</taxon>
        <taxon>Oligostraca</taxon>
        <taxon>Ostracoda</taxon>
        <taxon>Podocopa</taxon>
        <taxon>Podocopida</taxon>
        <taxon>Cypridocopina</taxon>
        <taxon>Cypridoidea</taxon>
        <taxon>Cyprididae</taxon>
        <taxon>Notodromas</taxon>
    </lineage>
</organism>
<dbReference type="OrthoDB" id="5918597at2759"/>
<dbReference type="FunFam" id="2.40.10.10:FF:000415">
    <property type="match status" value="1"/>
</dbReference>
<dbReference type="Pfam" id="PF00089">
    <property type="entry name" value="Trypsin"/>
    <property type="match status" value="1"/>
</dbReference>
<dbReference type="EMBL" id="CAJPEX010001773">
    <property type="protein sequence ID" value="CAG0919908.1"/>
    <property type="molecule type" value="Genomic_DNA"/>
</dbReference>
<evidence type="ECO:0000313" key="5">
    <source>
        <dbReference type="EMBL" id="CAD7279756.1"/>
    </source>
</evidence>
<evidence type="ECO:0000256" key="1">
    <source>
        <dbReference type="ARBA" id="ARBA00022670"/>
    </source>
</evidence>
<gene>
    <name evidence="5" type="ORF">NMOB1V02_LOCUS7423</name>
</gene>
<dbReference type="InterPro" id="IPR050127">
    <property type="entry name" value="Serine_Proteases_S1"/>
</dbReference>
<keyword evidence="1" id="KW-0645">Protease</keyword>
<sequence length="118" mass="12631">ISDSDHSVILKEIKVPLWNQQACEEALKTQFGANYSLPITTLCAGAEGNDACDGDGGGPLVCEKDGHWYQVGVVSFGIGCGRRNVPGVYTRVAAYAAWIKDSINVFSSHLRPSLAIHP</sequence>
<reference evidence="5" key="1">
    <citation type="submission" date="2020-11" db="EMBL/GenBank/DDBJ databases">
        <authorList>
            <person name="Tran Van P."/>
        </authorList>
    </citation>
    <scope>NUCLEOTIDE SEQUENCE</scope>
</reference>
<name>A0A7R9BSL7_9CRUS</name>
<dbReference type="InterPro" id="IPR043504">
    <property type="entry name" value="Peptidase_S1_PA_chymotrypsin"/>
</dbReference>
<evidence type="ECO:0000256" key="3">
    <source>
        <dbReference type="ARBA" id="ARBA00022825"/>
    </source>
</evidence>
<proteinExistence type="predicted"/>
<keyword evidence="2" id="KW-0378">Hydrolase</keyword>
<evidence type="ECO:0000256" key="2">
    <source>
        <dbReference type="ARBA" id="ARBA00022801"/>
    </source>
</evidence>
<dbReference type="PANTHER" id="PTHR24264:SF54">
    <property type="entry name" value="PEPTIDASE S1 DOMAIN-CONTAINING PROTEIN"/>
    <property type="match status" value="1"/>
</dbReference>
<dbReference type="GO" id="GO:0005615">
    <property type="term" value="C:extracellular space"/>
    <property type="evidence" value="ECO:0007669"/>
    <property type="project" value="TreeGrafter"/>
</dbReference>
<dbReference type="GO" id="GO:0004252">
    <property type="term" value="F:serine-type endopeptidase activity"/>
    <property type="evidence" value="ECO:0007669"/>
    <property type="project" value="InterPro"/>
</dbReference>
<feature type="non-terminal residue" evidence="5">
    <location>
        <position position="118"/>
    </location>
</feature>
<evidence type="ECO:0000313" key="6">
    <source>
        <dbReference type="Proteomes" id="UP000678499"/>
    </source>
</evidence>
<dbReference type="PANTHER" id="PTHR24264">
    <property type="entry name" value="TRYPSIN-RELATED"/>
    <property type="match status" value="1"/>
</dbReference>